<dbReference type="InterPro" id="IPR001254">
    <property type="entry name" value="Trypsin_dom"/>
</dbReference>
<dbReference type="GO" id="GO:0006508">
    <property type="term" value="P:proteolysis"/>
    <property type="evidence" value="ECO:0007669"/>
    <property type="project" value="InterPro"/>
</dbReference>
<dbReference type="PROSITE" id="PS51257">
    <property type="entry name" value="PROKAR_LIPOPROTEIN"/>
    <property type="match status" value="1"/>
</dbReference>
<sequence>MGKGMQLKTSLTLSASLAACALLFSGSAFSRGDAYVEKRFESDETRVEYLIRVPEAQAKDESIFKDAYELVDESESMLIGLQKRTGERLVGLPPVRIDWLRKGRTINKGDPEQPEAKPDSSFSRVDGYSEYAPDDVPTVDSFSAYKPETRNEFNFFMPVEIRELTFRAAVNEKQNESFVGERKDETTERVEAVDPRQFYPMGWSFNDDNRMRLGTLNTEINTWPWRTIANFDYGGTNSGCSGTLIGPRHIVTAAHCINTSATDNFFALTARVGRNGSDWIASSTMPGCPNSSTEDCPSIGKTYWYFTPSKWRQSSVSNREQYDFGIIVVPDRLGNNVGWMGYWYAPMASLNTVSKFSRGYPSCNAGPANNPRIDDPADPAKCPTCTTDLTVCSPFHLYGDAATCSVGNGTNLDGDGYNRNFRMSCDGSAGMSGSPLYLYGNGNVGYDGSVYYTAHDIQSTCGGTAGASSCANVSRADRMVRLTPQYASWISFFRSTFP</sequence>
<proteinExistence type="predicted"/>
<evidence type="ECO:0000259" key="4">
    <source>
        <dbReference type="PROSITE" id="PS50240"/>
    </source>
</evidence>
<evidence type="ECO:0000256" key="2">
    <source>
        <dbReference type="SAM" id="MobiDB-lite"/>
    </source>
</evidence>
<gene>
    <name evidence="5" type="ORF">Kalk_11035</name>
</gene>
<accession>A0A2K9LN68</accession>
<dbReference type="EMBL" id="CP022684">
    <property type="protein sequence ID" value="AUM12925.1"/>
    <property type="molecule type" value="Genomic_DNA"/>
</dbReference>
<dbReference type="RefSeq" id="WP_101894306.1">
    <property type="nucleotide sequence ID" value="NZ_CP022684.1"/>
</dbReference>
<dbReference type="GO" id="GO:0004252">
    <property type="term" value="F:serine-type endopeptidase activity"/>
    <property type="evidence" value="ECO:0007669"/>
    <property type="project" value="InterPro"/>
</dbReference>
<keyword evidence="6" id="KW-1185">Reference proteome</keyword>
<evidence type="ECO:0000313" key="5">
    <source>
        <dbReference type="EMBL" id="AUM12925.1"/>
    </source>
</evidence>
<dbReference type="AlphaFoldDB" id="A0A2K9LN68"/>
<dbReference type="PROSITE" id="PS00134">
    <property type="entry name" value="TRYPSIN_HIS"/>
    <property type="match status" value="1"/>
</dbReference>
<dbReference type="SUPFAM" id="SSF50494">
    <property type="entry name" value="Trypsin-like serine proteases"/>
    <property type="match status" value="1"/>
</dbReference>
<protein>
    <recommendedName>
        <fullName evidence="4">Peptidase S1 domain-containing protein</fullName>
    </recommendedName>
</protein>
<feature type="signal peptide" evidence="3">
    <location>
        <begin position="1"/>
        <end position="30"/>
    </location>
</feature>
<dbReference type="PANTHER" id="PTHR15462">
    <property type="entry name" value="SERINE PROTEASE"/>
    <property type="match status" value="1"/>
</dbReference>
<feature type="compositionally biased region" description="Basic and acidic residues" evidence="2">
    <location>
        <begin position="107"/>
        <end position="118"/>
    </location>
</feature>
<dbReference type="InterPro" id="IPR043504">
    <property type="entry name" value="Peptidase_S1_PA_chymotrypsin"/>
</dbReference>
<dbReference type="InterPro" id="IPR018114">
    <property type="entry name" value="TRYPSIN_HIS"/>
</dbReference>
<reference evidence="6" key="1">
    <citation type="submission" date="2017-08" db="EMBL/GenBank/DDBJ databases">
        <title>Direct submision.</title>
        <authorList>
            <person name="Kim S.-J."/>
            <person name="Rhee S.-K."/>
        </authorList>
    </citation>
    <scope>NUCLEOTIDE SEQUENCE [LARGE SCALE GENOMIC DNA]</scope>
    <source>
        <strain evidence="6">GI5</strain>
    </source>
</reference>
<evidence type="ECO:0000256" key="3">
    <source>
        <dbReference type="SAM" id="SignalP"/>
    </source>
</evidence>
<dbReference type="OrthoDB" id="9813836at2"/>
<feature type="region of interest" description="Disordered" evidence="2">
    <location>
        <begin position="103"/>
        <end position="134"/>
    </location>
</feature>
<dbReference type="KEGG" id="kak:Kalk_11035"/>
<dbReference type="InterPro" id="IPR009003">
    <property type="entry name" value="Peptidase_S1_PA"/>
</dbReference>
<dbReference type="Proteomes" id="UP000235116">
    <property type="component" value="Chromosome"/>
</dbReference>
<evidence type="ECO:0000256" key="1">
    <source>
        <dbReference type="ARBA" id="ARBA00022729"/>
    </source>
</evidence>
<dbReference type="PANTHER" id="PTHR15462:SF8">
    <property type="entry name" value="SERINE PROTEASE"/>
    <property type="match status" value="1"/>
</dbReference>
<feature type="domain" description="Peptidase S1" evidence="4">
    <location>
        <begin position="211"/>
        <end position="495"/>
    </location>
</feature>
<keyword evidence="1 3" id="KW-0732">Signal</keyword>
<evidence type="ECO:0000313" key="6">
    <source>
        <dbReference type="Proteomes" id="UP000235116"/>
    </source>
</evidence>
<name>A0A2K9LN68_9GAMM</name>
<dbReference type="Pfam" id="PF00089">
    <property type="entry name" value="Trypsin"/>
    <property type="match status" value="1"/>
</dbReference>
<feature type="chain" id="PRO_5014843404" description="Peptidase S1 domain-containing protein" evidence="3">
    <location>
        <begin position="31"/>
        <end position="498"/>
    </location>
</feature>
<organism evidence="5 6">
    <name type="scientific">Ketobacter alkanivorans</name>
    <dbReference type="NCBI Taxonomy" id="1917421"/>
    <lineage>
        <taxon>Bacteria</taxon>
        <taxon>Pseudomonadati</taxon>
        <taxon>Pseudomonadota</taxon>
        <taxon>Gammaproteobacteria</taxon>
        <taxon>Pseudomonadales</taxon>
        <taxon>Ketobacteraceae</taxon>
        <taxon>Ketobacter</taxon>
    </lineage>
</organism>
<dbReference type="Gene3D" id="2.40.10.10">
    <property type="entry name" value="Trypsin-like serine proteases"/>
    <property type="match status" value="2"/>
</dbReference>
<dbReference type="PROSITE" id="PS50240">
    <property type="entry name" value="TRYPSIN_DOM"/>
    <property type="match status" value="1"/>
</dbReference>
<dbReference type="InterPro" id="IPR050966">
    <property type="entry name" value="Glutamyl_endopeptidase"/>
</dbReference>